<name>A0A8H4AZB7_GIGMA</name>
<evidence type="ECO:0000256" key="1">
    <source>
        <dbReference type="SAM" id="MobiDB-lite"/>
    </source>
</evidence>
<proteinExistence type="predicted"/>
<dbReference type="Proteomes" id="UP000439903">
    <property type="component" value="Unassembled WGS sequence"/>
</dbReference>
<protein>
    <submittedName>
        <fullName evidence="2">Uncharacterized protein</fullName>
    </submittedName>
</protein>
<evidence type="ECO:0000313" key="3">
    <source>
        <dbReference type="Proteomes" id="UP000439903"/>
    </source>
</evidence>
<comment type="caution">
    <text evidence="2">The sequence shown here is derived from an EMBL/GenBank/DDBJ whole genome shotgun (WGS) entry which is preliminary data.</text>
</comment>
<keyword evidence="3" id="KW-1185">Reference proteome</keyword>
<reference evidence="2 3" key="1">
    <citation type="journal article" date="2019" name="Environ. Microbiol.">
        <title>At the nexus of three kingdoms: the genome of the mycorrhizal fungus Gigaspora margarita provides insights into plant, endobacterial and fungal interactions.</title>
        <authorList>
            <person name="Venice F."/>
            <person name="Ghignone S."/>
            <person name="Salvioli di Fossalunga A."/>
            <person name="Amselem J."/>
            <person name="Novero M."/>
            <person name="Xianan X."/>
            <person name="Sedzielewska Toro K."/>
            <person name="Morin E."/>
            <person name="Lipzen A."/>
            <person name="Grigoriev I.V."/>
            <person name="Henrissat B."/>
            <person name="Martin F.M."/>
            <person name="Bonfante P."/>
        </authorList>
    </citation>
    <scope>NUCLEOTIDE SEQUENCE [LARGE SCALE GENOMIC DNA]</scope>
    <source>
        <strain evidence="2 3">BEG34</strain>
    </source>
</reference>
<accession>A0A8H4AZB7</accession>
<gene>
    <name evidence="2" type="ORF">F8M41_000657</name>
</gene>
<sequence>MIEFKNFALEPLSKDHFTKIQSLEENEGSEYESSDKNEYEEDLEKRIYNYFGLEEEEPYQSSVAAHPSPVTTRTKFSTPLMSVSTTTPVNIRINNNYNSCSSCSPFMFYKNESENTSSSDVDWYKMNWGKKVKDYQKIKTPAAQYLYDLAINVYLREENNKVDPCEKITVAILKEENSKDISEIFDYYYGEEIQKKDIYDLGDLKETSHLQLQKFLEQNSALFAWKGEKLGHTNLVKHYISTKNALPIKHNLPFFVLQSIHSLIVLT</sequence>
<organism evidence="2 3">
    <name type="scientific">Gigaspora margarita</name>
    <dbReference type="NCBI Taxonomy" id="4874"/>
    <lineage>
        <taxon>Eukaryota</taxon>
        <taxon>Fungi</taxon>
        <taxon>Fungi incertae sedis</taxon>
        <taxon>Mucoromycota</taxon>
        <taxon>Glomeromycotina</taxon>
        <taxon>Glomeromycetes</taxon>
        <taxon>Diversisporales</taxon>
        <taxon>Gigasporaceae</taxon>
        <taxon>Gigaspora</taxon>
    </lineage>
</organism>
<evidence type="ECO:0000313" key="2">
    <source>
        <dbReference type="EMBL" id="KAF0547347.1"/>
    </source>
</evidence>
<dbReference type="AlphaFoldDB" id="A0A8H4AZB7"/>
<feature type="region of interest" description="Disordered" evidence="1">
    <location>
        <begin position="18"/>
        <end position="39"/>
    </location>
</feature>
<dbReference type="EMBL" id="WTPW01000106">
    <property type="protein sequence ID" value="KAF0547347.1"/>
    <property type="molecule type" value="Genomic_DNA"/>
</dbReference>